<protein>
    <submittedName>
        <fullName evidence="2">Uncharacterized protein</fullName>
    </submittedName>
</protein>
<keyword evidence="1" id="KW-0812">Transmembrane</keyword>
<keyword evidence="1" id="KW-1133">Transmembrane helix</keyword>
<dbReference type="RefSeq" id="WP_176431542.1">
    <property type="nucleotide sequence ID" value="NZ_FZOJ01000037.1"/>
</dbReference>
<dbReference type="Proteomes" id="UP000198304">
    <property type="component" value="Unassembled WGS sequence"/>
</dbReference>
<evidence type="ECO:0000313" key="3">
    <source>
        <dbReference type="Proteomes" id="UP000198304"/>
    </source>
</evidence>
<evidence type="ECO:0000313" key="2">
    <source>
        <dbReference type="EMBL" id="SNT07003.1"/>
    </source>
</evidence>
<dbReference type="AlphaFoldDB" id="A0A239JNU0"/>
<accession>A0A239JNU0</accession>
<feature type="transmembrane region" description="Helical" evidence="1">
    <location>
        <begin position="6"/>
        <end position="27"/>
    </location>
</feature>
<gene>
    <name evidence="2" type="ORF">SAMN05446037_10379</name>
</gene>
<dbReference type="EMBL" id="FZOJ01000037">
    <property type="protein sequence ID" value="SNT07003.1"/>
    <property type="molecule type" value="Genomic_DNA"/>
</dbReference>
<proteinExistence type="predicted"/>
<evidence type="ECO:0000256" key="1">
    <source>
        <dbReference type="SAM" id="Phobius"/>
    </source>
</evidence>
<sequence length="49" mass="5554">MSILTISMQILNTILGVLGIYLLFIVLPAKIKKKSLQLDRIENILSKKK</sequence>
<keyword evidence="1" id="KW-0472">Membrane</keyword>
<name>A0A239JNU0_9FIRM</name>
<keyword evidence="3" id="KW-1185">Reference proteome</keyword>
<organism evidence="2 3">
    <name type="scientific">Anaerovirgula multivorans</name>
    <dbReference type="NCBI Taxonomy" id="312168"/>
    <lineage>
        <taxon>Bacteria</taxon>
        <taxon>Bacillati</taxon>
        <taxon>Bacillota</taxon>
        <taxon>Clostridia</taxon>
        <taxon>Peptostreptococcales</taxon>
        <taxon>Natronincolaceae</taxon>
        <taxon>Anaerovirgula</taxon>
    </lineage>
</organism>
<reference evidence="2 3" key="1">
    <citation type="submission" date="2017-06" db="EMBL/GenBank/DDBJ databases">
        <authorList>
            <person name="Kim H.J."/>
            <person name="Triplett B.A."/>
        </authorList>
    </citation>
    <scope>NUCLEOTIDE SEQUENCE [LARGE SCALE GENOMIC DNA]</scope>
    <source>
        <strain evidence="2 3">SCA</strain>
    </source>
</reference>